<dbReference type="Gene3D" id="3.40.1280.10">
    <property type="match status" value="1"/>
</dbReference>
<keyword evidence="2 4" id="KW-0808">Transferase</keyword>
<dbReference type="Gene3D" id="3.30.1330.30">
    <property type="match status" value="1"/>
</dbReference>
<dbReference type="GO" id="GO:0032259">
    <property type="term" value="P:methylation"/>
    <property type="evidence" value="ECO:0007669"/>
    <property type="project" value="UniProtKB-KW"/>
</dbReference>
<dbReference type="GO" id="GO:0003723">
    <property type="term" value="F:RNA binding"/>
    <property type="evidence" value="ECO:0007669"/>
    <property type="project" value="InterPro"/>
</dbReference>
<dbReference type="SUPFAM" id="SSF75217">
    <property type="entry name" value="alpha/beta knot"/>
    <property type="match status" value="1"/>
</dbReference>
<accession>A0A1B1U5K9</accession>
<dbReference type="InterPro" id="IPR029026">
    <property type="entry name" value="tRNA_m1G_MTases_N"/>
</dbReference>
<dbReference type="Proteomes" id="UP000092884">
    <property type="component" value="Chromosome"/>
</dbReference>
<sequence>MIIYGKQAVLYAVQEIPHNIEELYLAKDIEAKQFASLQKVGAKILRLDTKKAQAMARGGNHQGYFAKITPPQSGGRKTLLGFNRIVVLCGLSDVGNIGSIVRSAYAMGVDGIVFDRLLGEKAMSGIVRASSGAMLKMFFYESPKILELINEIKMSGIVCYGTQANAQEISEVKTQGRWALFLGQEDVGLNKKIMQKMDKMVSIGMYNHFDSLNVGVAGGILIHRLVFND</sequence>
<dbReference type="Pfam" id="PF00588">
    <property type="entry name" value="SpoU_methylase"/>
    <property type="match status" value="1"/>
</dbReference>
<protein>
    <submittedName>
        <fullName evidence="4">23S rRNA (Guanosine(2251)-2'-O)-methyltransferase RlmB</fullName>
    </submittedName>
</protein>
<evidence type="ECO:0000313" key="5">
    <source>
        <dbReference type="Proteomes" id="UP000092884"/>
    </source>
</evidence>
<dbReference type="GO" id="GO:0006396">
    <property type="term" value="P:RNA processing"/>
    <property type="evidence" value="ECO:0007669"/>
    <property type="project" value="InterPro"/>
</dbReference>
<dbReference type="NCBIfam" id="TIGR00186">
    <property type="entry name" value="rRNA_methyl_3"/>
    <property type="match status" value="1"/>
</dbReference>
<organism evidence="4 5">
    <name type="scientific">Helicobacter enhydrae</name>
    <dbReference type="NCBI Taxonomy" id="222136"/>
    <lineage>
        <taxon>Bacteria</taxon>
        <taxon>Pseudomonadati</taxon>
        <taxon>Campylobacterota</taxon>
        <taxon>Epsilonproteobacteria</taxon>
        <taxon>Campylobacterales</taxon>
        <taxon>Helicobacteraceae</taxon>
        <taxon>Helicobacter</taxon>
    </lineage>
</organism>
<dbReference type="AlphaFoldDB" id="A0A1B1U5K9"/>
<dbReference type="OrthoDB" id="9785673at2"/>
<dbReference type="InterPro" id="IPR029028">
    <property type="entry name" value="Alpha/beta_knot_MTases"/>
</dbReference>
<gene>
    <name evidence="4" type="ORF">BBW65_04390</name>
</gene>
<dbReference type="InterPro" id="IPR013123">
    <property type="entry name" value="SpoU_subst-bd"/>
</dbReference>
<dbReference type="GO" id="GO:0008173">
    <property type="term" value="F:RNA methyltransferase activity"/>
    <property type="evidence" value="ECO:0007669"/>
    <property type="project" value="InterPro"/>
</dbReference>
<dbReference type="KEGG" id="het:BBW65_04390"/>
<dbReference type="EMBL" id="CP016503">
    <property type="protein sequence ID" value="ANV98084.1"/>
    <property type="molecule type" value="Genomic_DNA"/>
</dbReference>
<dbReference type="GO" id="GO:0005829">
    <property type="term" value="C:cytosol"/>
    <property type="evidence" value="ECO:0007669"/>
    <property type="project" value="TreeGrafter"/>
</dbReference>
<keyword evidence="1 4" id="KW-0489">Methyltransferase</keyword>
<dbReference type="PANTHER" id="PTHR46429">
    <property type="entry name" value="23S RRNA (GUANOSINE-2'-O-)-METHYLTRANSFERASE RLMB"/>
    <property type="match status" value="1"/>
</dbReference>
<feature type="domain" description="RNA 2-O ribose methyltransferase substrate binding" evidence="3">
    <location>
        <begin position="2"/>
        <end position="74"/>
    </location>
</feature>
<evidence type="ECO:0000313" key="4">
    <source>
        <dbReference type="EMBL" id="ANV98084.1"/>
    </source>
</evidence>
<evidence type="ECO:0000256" key="2">
    <source>
        <dbReference type="ARBA" id="ARBA00022679"/>
    </source>
</evidence>
<dbReference type="InterPro" id="IPR004441">
    <property type="entry name" value="rRNA_MeTrfase_TrmH"/>
</dbReference>
<dbReference type="RefSeq" id="WP_066340255.1">
    <property type="nucleotide sequence ID" value="NZ_CP016503.1"/>
</dbReference>
<proteinExistence type="predicted"/>
<dbReference type="InterPro" id="IPR029064">
    <property type="entry name" value="Ribosomal_eL30-like_sf"/>
</dbReference>
<dbReference type="SMART" id="SM00967">
    <property type="entry name" value="SpoU_sub_bind"/>
    <property type="match status" value="1"/>
</dbReference>
<keyword evidence="5" id="KW-1185">Reference proteome</keyword>
<dbReference type="Pfam" id="PF08032">
    <property type="entry name" value="SpoU_sub_bind"/>
    <property type="match status" value="1"/>
</dbReference>
<evidence type="ECO:0000259" key="3">
    <source>
        <dbReference type="SMART" id="SM00967"/>
    </source>
</evidence>
<dbReference type="CDD" id="cd18095">
    <property type="entry name" value="SpoU-like_rRNA-MTase"/>
    <property type="match status" value="1"/>
</dbReference>
<name>A0A1B1U5K9_9HELI</name>
<reference evidence="5" key="1">
    <citation type="submission" date="2016-07" db="EMBL/GenBank/DDBJ databases">
        <authorList>
            <person name="Florea S."/>
            <person name="Webb J.S."/>
            <person name="Jaromczyk J."/>
            <person name="Schardl C.L."/>
        </authorList>
    </citation>
    <scope>NUCLEOTIDE SEQUENCE [LARGE SCALE GENOMIC DNA]</scope>
    <source>
        <strain evidence="5">MIT 01-6242</strain>
    </source>
</reference>
<dbReference type="STRING" id="222136.BBW65_04390"/>
<dbReference type="SUPFAM" id="SSF55315">
    <property type="entry name" value="L30e-like"/>
    <property type="match status" value="1"/>
</dbReference>
<dbReference type="PANTHER" id="PTHR46429:SF1">
    <property type="entry name" value="23S RRNA (GUANOSINE-2'-O-)-METHYLTRANSFERASE RLMB"/>
    <property type="match status" value="1"/>
</dbReference>
<dbReference type="InterPro" id="IPR001537">
    <property type="entry name" value="SpoU_MeTrfase"/>
</dbReference>
<evidence type="ECO:0000256" key="1">
    <source>
        <dbReference type="ARBA" id="ARBA00022603"/>
    </source>
</evidence>